<dbReference type="AlphaFoldDB" id="A0A7R9P3E7"/>
<gene>
    <name evidence="1" type="ORF">TCMB3V08_LOCUS1419</name>
</gene>
<proteinExistence type="predicted"/>
<sequence>METLRIVKEILIQLRDKAGYHLHHNTGREVKEIGTRETKIVVHGSTTDSIGKMITIKDRRDTISIITHQGTDNKETQNTNQGQIYNLKSLHFVSTILGEVHDQFIFRYGSLRQALERLYHDGIRNTWLLGKTCSSDHMVKGVNTMLEKTANQRGIGFRIPEVYGICVNEEWKSNLDKTIFSTPTLDSNINVHDTSSLAYYKSSTLDHVATEIFHFETATKENEKEWGGVVVGEGKYMERRCQDRQYLES</sequence>
<name>A0A7R9P3E7_TIMCA</name>
<dbReference type="EMBL" id="OE179384">
    <property type="protein sequence ID" value="CAD7568658.1"/>
    <property type="molecule type" value="Genomic_DNA"/>
</dbReference>
<accession>A0A7R9P3E7</accession>
<evidence type="ECO:0000313" key="1">
    <source>
        <dbReference type="EMBL" id="CAD7568658.1"/>
    </source>
</evidence>
<organism evidence="1">
    <name type="scientific">Timema californicum</name>
    <name type="common">California timema</name>
    <name type="synonym">Walking stick</name>
    <dbReference type="NCBI Taxonomy" id="61474"/>
    <lineage>
        <taxon>Eukaryota</taxon>
        <taxon>Metazoa</taxon>
        <taxon>Ecdysozoa</taxon>
        <taxon>Arthropoda</taxon>
        <taxon>Hexapoda</taxon>
        <taxon>Insecta</taxon>
        <taxon>Pterygota</taxon>
        <taxon>Neoptera</taxon>
        <taxon>Polyneoptera</taxon>
        <taxon>Phasmatodea</taxon>
        <taxon>Timematodea</taxon>
        <taxon>Timematoidea</taxon>
        <taxon>Timematidae</taxon>
        <taxon>Timema</taxon>
    </lineage>
</organism>
<protein>
    <submittedName>
        <fullName evidence="1">(California timema) hypothetical protein</fullName>
    </submittedName>
</protein>
<reference evidence="1" key="1">
    <citation type="submission" date="2020-11" db="EMBL/GenBank/DDBJ databases">
        <authorList>
            <person name="Tran Van P."/>
        </authorList>
    </citation>
    <scope>NUCLEOTIDE SEQUENCE</scope>
</reference>